<reference evidence="2 3" key="1">
    <citation type="submission" date="2022-05" db="EMBL/GenBank/DDBJ databases">
        <authorList>
            <consortium name="Genoscope - CEA"/>
            <person name="William W."/>
        </authorList>
    </citation>
    <scope>NUCLEOTIDE SEQUENCE [LARGE SCALE GENOMIC DNA]</scope>
</reference>
<feature type="compositionally biased region" description="Polar residues" evidence="1">
    <location>
        <begin position="74"/>
        <end position="94"/>
    </location>
</feature>
<name>A0ABN8NCP1_9CNID</name>
<dbReference type="EMBL" id="CALNXK010000016">
    <property type="protein sequence ID" value="CAH3104046.1"/>
    <property type="molecule type" value="Genomic_DNA"/>
</dbReference>
<sequence>MEGFDPSAFLAKPSRSGTSSAITSDGGVTTVNVKSSEELVNDEETEERKEATTRQGSEESSSQSSAGELSSSQVELNQNSKPPSRHSSCLSLNSAKVHPEVSSENSAPTPVERRSTSDFIVSDSAESQVKAHKVRYQRTGYTPCRVTQVFWAEVITFHMHTTQTANGTVIMTVAVRNVTIQSFKRTRPTCYSINRTI</sequence>
<proteinExistence type="predicted"/>
<feature type="region of interest" description="Disordered" evidence="1">
    <location>
        <begin position="1"/>
        <end position="118"/>
    </location>
</feature>
<evidence type="ECO:0000256" key="1">
    <source>
        <dbReference type="SAM" id="MobiDB-lite"/>
    </source>
</evidence>
<dbReference type="Proteomes" id="UP001159405">
    <property type="component" value="Unassembled WGS sequence"/>
</dbReference>
<feature type="compositionally biased region" description="Low complexity" evidence="1">
    <location>
        <begin position="53"/>
        <end position="73"/>
    </location>
</feature>
<gene>
    <name evidence="2" type="ORF">PLOB_00011132</name>
</gene>
<organism evidence="2 3">
    <name type="scientific">Porites lobata</name>
    <dbReference type="NCBI Taxonomy" id="104759"/>
    <lineage>
        <taxon>Eukaryota</taxon>
        <taxon>Metazoa</taxon>
        <taxon>Cnidaria</taxon>
        <taxon>Anthozoa</taxon>
        <taxon>Hexacorallia</taxon>
        <taxon>Scleractinia</taxon>
        <taxon>Fungiina</taxon>
        <taxon>Poritidae</taxon>
        <taxon>Porites</taxon>
    </lineage>
</organism>
<keyword evidence="3" id="KW-1185">Reference proteome</keyword>
<protein>
    <submittedName>
        <fullName evidence="2">Uncharacterized protein</fullName>
    </submittedName>
</protein>
<evidence type="ECO:0000313" key="2">
    <source>
        <dbReference type="EMBL" id="CAH3104046.1"/>
    </source>
</evidence>
<comment type="caution">
    <text evidence="2">The sequence shown here is derived from an EMBL/GenBank/DDBJ whole genome shotgun (WGS) entry which is preliminary data.</text>
</comment>
<feature type="compositionally biased region" description="Polar residues" evidence="1">
    <location>
        <begin position="15"/>
        <end position="34"/>
    </location>
</feature>
<evidence type="ECO:0000313" key="3">
    <source>
        <dbReference type="Proteomes" id="UP001159405"/>
    </source>
</evidence>
<accession>A0ABN8NCP1</accession>